<accession>D5RJR4</accession>
<dbReference type="Gene3D" id="3.30.450.40">
    <property type="match status" value="1"/>
</dbReference>
<evidence type="ECO:0000313" key="2">
    <source>
        <dbReference type="Proteomes" id="UP000005324"/>
    </source>
</evidence>
<keyword evidence="2" id="KW-1185">Reference proteome</keyword>
<dbReference type="Proteomes" id="UP000005324">
    <property type="component" value="Unassembled WGS sequence"/>
</dbReference>
<dbReference type="HOGENOM" id="CLU_120803_0_0_5"/>
<proteinExistence type="predicted"/>
<organism evidence="1 2">
    <name type="scientific">Pseudoroseomonas cervicalis ATCC 49957</name>
    <dbReference type="NCBI Taxonomy" id="525371"/>
    <lineage>
        <taxon>Bacteria</taxon>
        <taxon>Pseudomonadati</taxon>
        <taxon>Pseudomonadota</taxon>
        <taxon>Alphaproteobacteria</taxon>
        <taxon>Acetobacterales</taxon>
        <taxon>Roseomonadaceae</taxon>
        <taxon>Roseomonas</taxon>
    </lineage>
</organism>
<sequence>MLASPAMAEFAAAELHQLEAALAETGQPLAALRALEALARPRLGHALCTAMRFDAASMTVQRLYSSDPAAYPPGGQKPKRDTAWGRQVLLEGRPFLGEGEAAIRGAFDDHALILGLGLRSVLNLPIRLGGRCLGTLNFLWREEHVPAGRRATAQALALMGSAAWAA</sequence>
<reference evidence="1 2" key="1">
    <citation type="submission" date="2010-04" db="EMBL/GenBank/DDBJ databases">
        <authorList>
            <person name="Qin X."/>
            <person name="Bachman B."/>
            <person name="Battles P."/>
            <person name="Bell A."/>
            <person name="Bess C."/>
            <person name="Bickham C."/>
            <person name="Chaboub L."/>
            <person name="Chen D."/>
            <person name="Coyle M."/>
            <person name="Deiros D.R."/>
            <person name="Dinh H."/>
            <person name="Forbes L."/>
            <person name="Fowler G."/>
            <person name="Francisco L."/>
            <person name="Fu Q."/>
            <person name="Gubbala S."/>
            <person name="Hale W."/>
            <person name="Han Y."/>
            <person name="Hemphill L."/>
            <person name="Highlander S.K."/>
            <person name="Hirani K."/>
            <person name="Hogues M."/>
            <person name="Jackson L."/>
            <person name="Jakkamsetti A."/>
            <person name="Javaid M."/>
            <person name="Jiang H."/>
            <person name="Korchina V."/>
            <person name="Kovar C."/>
            <person name="Lara F."/>
            <person name="Lee S."/>
            <person name="Mata R."/>
            <person name="Mathew T."/>
            <person name="Moen C."/>
            <person name="Morales K."/>
            <person name="Munidasa M."/>
            <person name="Nazareth L."/>
            <person name="Ngo R."/>
            <person name="Nguyen L."/>
            <person name="Okwuonu G."/>
            <person name="Ongeri F."/>
            <person name="Patil S."/>
            <person name="Petrosino J."/>
            <person name="Pham C."/>
            <person name="Pham P."/>
            <person name="Pu L.-L."/>
            <person name="Puazo M."/>
            <person name="Raj R."/>
            <person name="Reid J."/>
            <person name="Rouhana J."/>
            <person name="Saada N."/>
            <person name="Shang Y."/>
            <person name="Simmons D."/>
            <person name="Thornton R."/>
            <person name="Warren J."/>
            <person name="Weissenberger G."/>
            <person name="Zhang J."/>
            <person name="Zhang L."/>
            <person name="Zhou C."/>
            <person name="Zhu D."/>
            <person name="Muzny D."/>
            <person name="Worley K."/>
            <person name="Gibbs R."/>
        </authorList>
    </citation>
    <scope>NUCLEOTIDE SEQUENCE [LARGE SCALE GENOMIC DNA]</scope>
    <source>
        <strain evidence="1 2">ATCC 49957</strain>
    </source>
</reference>
<dbReference type="InterPro" id="IPR029016">
    <property type="entry name" value="GAF-like_dom_sf"/>
</dbReference>
<dbReference type="SUPFAM" id="SSF55781">
    <property type="entry name" value="GAF domain-like"/>
    <property type="match status" value="1"/>
</dbReference>
<dbReference type="RefSeq" id="WP_007005173.1">
    <property type="nucleotide sequence ID" value="NZ_GG770781.1"/>
</dbReference>
<evidence type="ECO:0000313" key="1">
    <source>
        <dbReference type="EMBL" id="EFH12467.1"/>
    </source>
</evidence>
<name>D5RJR4_9PROT</name>
<protein>
    <submittedName>
        <fullName evidence="1">GAF domain protein</fullName>
    </submittedName>
</protein>
<gene>
    <name evidence="1" type="ORF">HMPREF0731_1324</name>
</gene>
<dbReference type="AlphaFoldDB" id="D5RJR4"/>
<comment type="caution">
    <text evidence="1">The sequence shown here is derived from an EMBL/GenBank/DDBJ whole genome shotgun (WGS) entry which is preliminary data.</text>
</comment>
<dbReference type="OrthoDB" id="7066078at2"/>
<dbReference type="EMBL" id="ADVL01000217">
    <property type="protein sequence ID" value="EFH12467.1"/>
    <property type="molecule type" value="Genomic_DNA"/>
</dbReference>